<dbReference type="RefSeq" id="WP_175560666.1">
    <property type="nucleotide sequence ID" value="NZ_JAVYAA010000002.1"/>
</dbReference>
<sequence>MMDKTKSAILHSALTLFLENGYKKTTIREIVNHSGVLIGSIYYYFKNKDDIFRSLIVDLFSLVDEYTNIYISPINSPVCKYAVSCTLELYIVDMNERAAELIFEGYNSPSILDSLVKHAAMRSEKIFEEYNPAFNSSDYRRLTLAIKGVTRNFVENRWSNDSFSLESVIDTLLDISLRAYNVPADEIVQTKQYIKNNEEQIRKAANALIHQALPSK</sequence>
<evidence type="ECO:0000256" key="1">
    <source>
        <dbReference type="ARBA" id="ARBA00023125"/>
    </source>
</evidence>
<reference evidence="5" key="1">
    <citation type="submission" date="2023-09" db="EMBL/GenBank/DDBJ databases">
        <title>Paenibacillus sp. chi10 Genome sequencing and assembly.</title>
        <authorList>
            <person name="Kim I."/>
        </authorList>
    </citation>
    <scope>NUCLEOTIDE SEQUENCE [LARGE SCALE GENOMIC DNA]</scope>
    <source>
        <strain evidence="5">chi10</strain>
    </source>
</reference>
<evidence type="ECO:0000259" key="3">
    <source>
        <dbReference type="PROSITE" id="PS50977"/>
    </source>
</evidence>
<name>A0AAJ2N3P8_9BACL</name>
<evidence type="ECO:0000256" key="2">
    <source>
        <dbReference type="PROSITE-ProRule" id="PRU00335"/>
    </source>
</evidence>
<comment type="caution">
    <text evidence="4">The sequence shown here is derived from an EMBL/GenBank/DDBJ whole genome shotgun (WGS) entry which is preliminary data.</text>
</comment>
<dbReference type="InterPro" id="IPR001647">
    <property type="entry name" value="HTH_TetR"/>
</dbReference>
<protein>
    <submittedName>
        <fullName evidence="4">TetR/AcrR family transcriptional regulator</fullName>
    </submittedName>
</protein>
<dbReference type="SUPFAM" id="SSF46689">
    <property type="entry name" value="Homeodomain-like"/>
    <property type="match status" value="1"/>
</dbReference>
<dbReference type="AlphaFoldDB" id="A0AAJ2N3P8"/>
<dbReference type="Pfam" id="PF00440">
    <property type="entry name" value="TetR_N"/>
    <property type="match status" value="1"/>
</dbReference>
<keyword evidence="5" id="KW-1185">Reference proteome</keyword>
<feature type="domain" description="HTH tetR-type" evidence="3">
    <location>
        <begin position="3"/>
        <end position="63"/>
    </location>
</feature>
<dbReference type="PANTHER" id="PTHR43479:SF7">
    <property type="entry name" value="TETR-FAMILY TRANSCRIPTIONAL REGULATOR"/>
    <property type="match status" value="1"/>
</dbReference>
<dbReference type="PRINTS" id="PR00455">
    <property type="entry name" value="HTHTETR"/>
</dbReference>
<feature type="DNA-binding region" description="H-T-H motif" evidence="2">
    <location>
        <begin position="26"/>
        <end position="45"/>
    </location>
</feature>
<dbReference type="PROSITE" id="PS50977">
    <property type="entry name" value="HTH_TETR_2"/>
    <property type="match status" value="1"/>
</dbReference>
<organism evidence="4 5">
    <name type="scientific">Paenibacillus suaedae</name>
    <dbReference type="NCBI Taxonomy" id="3077233"/>
    <lineage>
        <taxon>Bacteria</taxon>
        <taxon>Bacillati</taxon>
        <taxon>Bacillota</taxon>
        <taxon>Bacilli</taxon>
        <taxon>Bacillales</taxon>
        <taxon>Paenibacillaceae</taxon>
        <taxon>Paenibacillus</taxon>
    </lineage>
</organism>
<dbReference type="Proteomes" id="UP001250538">
    <property type="component" value="Unassembled WGS sequence"/>
</dbReference>
<dbReference type="PANTHER" id="PTHR43479">
    <property type="entry name" value="ACREF/ENVCD OPERON REPRESSOR-RELATED"/>
    <property type="match status" value="1"/>
</dbReference>
<evidence type="ECO:0000313" key="4">
    <source>
        <dbReference type="EMBL" id="MDT8976557.1"/>
    </source>
</evidence>
<dbReference type="GO" id="GO:0003677">
    <property type="term" value="F:DNA binding"/>
    <property type="evidence" value="ECO:0007669"/>
    <property type="project" value="UniProtKB-UniRule"/>
</dbReference>
<dbReference type="EMBL" id="JAVYAA010000002">
    <property type="protein sequence ID" value="MDT8976557.1"/>
    <property type="molecule type" value="Genomic_DNA"/>
</dbReference>
<proteinExistence type="predicted"/>
<dbReference type="InterPro" id="IPR009057">
    <property type="entry name" value="Homeodomain-like_sf"/>
</dbReference>
<dbReference type="Gene3D" id="1.10.357.10">
    <property type="entry name" value="Tetracycline Repressor, domain 2"/>
    <property type="match status" value="1"/>
</dbReference>
<dbReference type="InterPro" id="IPR050624">
    <property type="entry name" value="HTH-type_Tx_Regulator"/>
</dbReference>
<gene>
    <name evidence="4" type="ORF">RQP50_09920</name>
</gene>
<evidence type="ECO:0000313" key="5">
    <source>
        <dbReference type="Proteomes" id="UP001250538"/>
    </source>
</evidence>
<keyword evidence="1 2" id="KW-0238">DNA-binding</keyword>
<accession>A0AAJ2N3P8</accession>